<comment type="caution">
    <text evidence="2">The sequence shown here is derived from an EMBL/GenBank/DDBJ whole genome shotgun (WGS) entry which is preliminary data.</text>
</comment>
<evidence type="ECO:0000313" key="2">
    <source>
        <dbReference type="EMBL" id="CAH9114557.1"/>
    </source>
</evidence>
<dbReference type="PANTHER" id="PTHR48258:SF4">
    <property type="entry name" value="DUF4216 DOMAIN-CONTAINING PROTEIN"/>
    <property type="match status" value="1"/>
</dbReference>
<feature type="domain" description="DUF4216" evidence="1">
    <location>
        <begin position="22"/>
        <end position="93"/>
    </location>
</feature>
<dbReference type="Proteomes" id="UP001152484">
    <property type="component" value="Unassembled WGS sequence"/>
</dbReference>
<keyword evidence="3" id="KW-1185">Reference proteome</keyword>
<evidence type="ECO:0000259" key="1">
    <source>
        <dbReference type="Pfam" id="PF13952"/>
    </source>
</evidence>
<reference evidence="2" key="1">
    <citation type="submission" date="2022-07" db="EMBL/GenBank/DDBJ databases">
        <authorList>
            <person name="Macas J."/>
            <person name="Novak P."/>
            <person name="Neumann P."/>
        </authorList>
    </citation>
    <scope>NUCLEOTIDE SEQUENCE</scope>
</reference>
<organism evidence="2 3">
    <name type="scientific">Cuscuta europaea</name>
    <name type="common">European dodder</name>
    <dbReference type="NCBI Taxonomy" id="41803"/>
    <lineage>
        <taxon>Eukaryota</taxon>
        <taxon>Viridiplantae</taxon>
        <taxon>Streptophyta</taxon>
        <taxon>Embryophyta</taxon>
        <taxon>Tracheophyta</taxon>
        <taxon>Spermatophyta</taxon>
        <taxon>Magnoliopsida</taxon>
        <taxon>eudicotyledons</taxon>
        <taxon>Gunneridae</taxon>
        <taxon>Pentapetalae</taxon>
        <taxon>asterids</taxon>
        <taxon>lamiids</taxon>
        <taxon>Solanales</taxon>
        <taxon>Convolvulaceae</taxon>
        <taxon>Cuscuteae</taxon>
        <taxon>Cuscuta</taxon>
        <taxon>Cuscuta subgen. Cuscuta</taxon>
    </lineage>
</organism>
<dbReference type="EMBL" id="CAMAPE010000065">
    <property type="protein sequence ID" value="CAH9114557.1"/>
    <property type="molecule type" value="Genomic_DNA"/>
</dbReference>
<proteinExistence type="predicted"/>
<dbReference type="Pfam" id="PF13952">
    <property type="entry name" value="DUF4216"/>
    <property type="match status" value="1"/>
</dbReference>
<dbReference type="PANTHER" id="PTHR48258">
    <property type="entry name" value="DUF4218 DOMAIN-CONTAINING PROTEIN-RELATED"/>
    <property type="match status" value="1"/>
</dbReference>
<accession>A0A9P0ZUC1</accession>
<protein>
    <recommendedName>
        <fullName evidence="1">DUF4216 domain-containing protein</fullName>
    </recommendedName>
</protein>
<sequence length="164" mass="19596">MVKCTSSDGLALVYYGLIHEIIQLEYQDFKIIVFRCEWFEPSCRGTRLHPLYNIVDVNTQHRLRTSDCYSLASQADQVVYVPYPNTKKRVNRWVSVIQCMPRAFVMRDLGEDSTHEDEDFQVFQEDEPMNSFQIEVDEQQFPISFQRRERRTSERQPVYRTTRI</sequence>
<name>A0A9P0ZUC1_CUSEU</name>
<evidence type="ECO:0000313" key="3">
    <source>
        <dbReference type="Proteomes" id="UP001152484"/>
    </source>
</evidence>
<dbReference type="InterPro" id="IPR025312">
    <property type="entry name" value="DUF4216"/>
</dbReference>
<dbReference type="AlphaFoldDB" id="A0A9P0ZUC1"/>
<gene>
    <name evidence="2" type="ORF">CEURO_LOCUS20428</name>
</gene>
<dbReference type="OrthoDB" id="1300947at2759"/>